<evidence type="ECO:0000256" key="2">
    <source>
        <dbReference type="SAM" id="Phobius"/>
    </source>
</evidence>
<accession>A0A229P245</accession>
<organism evidence="3 4">
    <name type="scientific">Paenibacillus herberti</name>
    <dbReference type="NCBI Taxonomy" id="1619309"/>
    <lineage>
        <taxon>Bacteria</taxon>
        <taxon>Bacillati</taxon>
        <taxon>Bacillota</taxon>
        <taxon>Bacilli</taxon>
        <taxon>Bacillales</taxon>
        <taxon>Paenibacillaceae</taxon>
        <taxon>Paenibacillus</taxon>
    </lineage>
</organism>
<keyword evidence="2" id="KW-0812">Transmembrane</keyword>
<protein>
    <submittedName>
        <fullName evidence="3">Uncharacterized protein</fullName>
    </submittedName>
</protein>
<keyword evidence="2" id="KW-1133">Transmembrane helix</keyword>
<feature type="compositionally biased region" description="Basic and acidic residues" evidence="1">
    <location>
        <begin position="68"/>
        <end position="83"/>
    </location>
</feature>
<evidence type="ECO:0000313" key="3">
    <source>
        <dbReference type="EMBL" id="OXM16178.1"/>
    </source>
</evidence>
<feature type="transmembrane region" description="Helical" evidence="2">
    <location>
        <begin position="12"/>
        <end position="31"/>
    </location>
</feature>
<keyword evidence="2" id="KW-0472">Membrane</keyword>
<feature type="compositionally biased region" description="Low complexity" evidence="1">
    <location>
        <begin position="49"/>
        <end position="66"/>
    </location>
</feature>
<feature type="region of interest" description="Disordered" evidence="1">
    <location>
        <begin position="40"/>
        <end position="83"/>
    </location>
</feature>
<proteinExistence type="predicted"/>
<dbReference type="AlphaFoldDB" id="A0A229P245"/>
<gene>
    <name evidence="3" type="ORF">CGZ75_05630</name>
</gene>
<keyword evidence="4" id="KW-1185">Reference proteome</keyword>
<dbReference type="Proteomes" id="UP000215145">
    <property type="component" value="Unassembled WGS sequence"/>
</dbReference>
<comment type="caution">
    <text evidence="3">The sequence shown here is derived from an EMBL/GenBank/DDBJ whole genome shotgun (WGS) entry which is preliminary data.</text>
</comment>
<name>A0A229P245_9BACL</name>
<sequence length="83" mass="9016">MGKASSLTDWSYLALFGIIMLIILIFCLYGFKKLMKSEMDEPHPRVREAAGSAAAAPQAAVPVQESSNHSKADLAGTEHKDRP</sequence>
<dbReference type="EMBL" id="NMUQ01000001">
    <property type="protein sequence ID" value="OXM16178.1"/>
    <property type="molecule type" value="Genomic_DNA"/>
</dbReference>
<reference evidence="3 4" key="1">
    <citation type="submission" date="2017-07" db="EMBL/GenBank/DDBJ databases">
        <title>Paenibacillus herberti R33 genome sequencing and assembly.</title>
        <authorList>
            <person name="Su W."/>
        </authorList>
    </citation>
    <scope>NUCLEOTIDE SEQUENCE [LARGE SCALE GENOMIC DNA]</scope>
    <source>
        <strain evidence="3 4">R33</strain>
    </source>
</reference>
<evidence type="ECO:0000313" key="4">
    <source>
        <dbReference type="Proteomes" id="UP000215145"/>
    </source>
</evidence>
<evidence type="ECO:0000256" key="1">
    <source>
        <dbReference type="SAM" id="MobiDB-lite"/>
    </source>
</evidence>